<feature type="compositionally biased region" description="Basic and acidic residues" evidence="1">
    <location>
        <begin position="166"/>
        <end position="176"/>
    </location>
</feature>
<dbReference type="Gramene" id="AET4Gv20743500.1">
    <property type="protein sequence ID" value="AET4Gv20743500.1"/>
    <property type="gene ID" value="AET4Gv20743500"/>
</dbReference>
<reference evidence="2" key="4">
    <citation type="submission" date="2019-03" db="UniProtKB">
        <authorList>
            <consortium name="EnsemblPlants"/>
        </authorList>
    </citation>
    <scope>IDENTIFICATION</scope>
</reference>
<keyword evidence="3" id="KW-1185">Reference proteome</keyword>
<dbReference type="Proteomes" id="UP000015105">
    <property type="component" value="Chromosome 4D"/>
</dbReference>
<reference evidence="3" key="2">
    <citation type="journal article" date="2017" name="Nat. Plants">
        <title>The Aegilops tauschii genome reveals multiple impacts of transposons.</title>
        <authorList>
            <person name="Zhao G."/>
            <person name="Zou C."/>
            <person name="Li K."/>
            <person name="Wang K."/>
            <person name="Li T."/>
            <person name="Gao L."/>
            <person name="Zhang X."/>
            <person name="Wang H."/>
            <person name="Yang Z."/>
            <person name="Liu X."/>
            <person name="Jiang W."/>
            <person name="Mao L."/>
            <person name="Kong X."/>
            <person name="Jiao Y."/>
            <person name="Jia J."/>
        </authorList>
    </citation>
    <scope>NUCLEOTIDE SEQUENCE [LARGE SCALE GENOMIC DNA]</scope>
    <source>
        <strain evidence="3">cv. AL8/78</strain>
    </source>
</reference>
<dbReference type="EnsemblPlants" id="AET4Gv20743500.1">
    <property type="protein sequence ID" value="AET4Gv20743500.1"/>
    <property type="gene ID" value="AET4Gv20743500"/>
</dbReference>
<feature type="compositionally biased region" description="Basic and acidic residues" evidence="1">
    <location>
        <begin position="235"/>
        <end position="246"/>
    </location>
</feature>
<accession>A0A453J0B2</accession>
<reference evidence="2" key="3">
    <citation type="journal article" date="2017" name="Nature">
        <title>Genome sequence of the progenitor of the wheat D genome Aegilops tauschii.</title>
        <authorList>
            <person name="Luo M.C."/>
            <person name="Gu Y.Q."/>
            <person name="Puiu D."/>
            <person name="Wang H."/>
            <person name="Twardziok S.O."/>
            <person name="Deal K.R."/>
            <person name="Huo N."/>
            <person name="Zhu T."/>
            <person name="Wang L."/>
            <person name="Wang Y."/>
            <person name="McGuire P.E."/>
            <person name="Liu S."/>
            <person name="Long H."/>
            <person name="Ramasamy R.K."/>
            <person name="Rodriguez J.C."/>
            <person name="Van S.L."/>
            <person name="Yuan L."/>
            <person name="Wang Z."/>
            <person name="Xia Z."/>
            <person name="Xiao L."/>
            <person name="Anderson O.D."/>
            <person name="Ouyang S."/>
            <person name="Liang Y."/>
            <person name="Zimin A.V."/>
            <person name="Pertea G."/>
            <person name="Qi P."/>
            <person name="Bennetzen J.L."/>
            <person name="Dai X."/>
            <person name="Dawson M.W."/>
            <person name="Muller H.G."/>
            <person name="Kugler K."/>
            <person name="Rivarola-Duarte L."/>
            <person name="Spannagl M."/>
            <person name="Mayer K.F.X."/>
            <person name="Lu F.H."/>
            <person name="Bevan M.W."/>
            <person name="Leroy P."/>
            <person name="Li P."/>
            <person name="You F.M."/>
            <person name="Sun Q."/>
            <person name="Liu Z."/>
            <person name="Lyons E."/>
            <person name="Wicker T."/>
            <person name="Salzberg S.L."/>
            <person name="Devos K.M."/>
            <person name="Dvorak J."/>
        </authorList>
    </citation>
    <scope>NUCLEOTIDE SEQUENCE [LARGE SCALE GENOMIC DNA]</scope>
    <source>
        <strain evidence="2">cv. AL8/78</strain>
    </source>
</reference>
<name>A0A453J0B2_AEGTS</name>
<dbReference type="AlphaFoldDB" id="A0A453J0B2"/>
<evidence type="ECO:0000313" key="2">
    <source>
        <dbReference type="EnsemblPlants" id="AET4Gv20743500.1"/>
    </source>
</evidence>
<reference evidence="2" key="5">
    <citation type="journal article" date="2021" name="G3 (Bethesda)">
        <title>Aegilops tauschii genome assembly Aet v5.0 features greater sequence contiguity and improved annotation.</title>
        <authorList>
            <person name="Wang L."/>
            <person name="Zhu T."/>
            <person name="Rodriguez J.C."/>
            <person name="Deal K.R."/>
            <person name="Dubcovsky J."/>
            <person name="McGuire P.E."/>
            <person name="Lux T."/>
            <person name="Spannagl M."/>
            <person name="Mayer K.F.X."/>
            <person name="Baldrich P."/>
            <person name="Meyers B.C."/>
            <person name="Huo N."/>
            <person name="Gu Y.Q."/>
            <person name="Zhou H."/>
            <person name="Devos K.M."/>
            <person name="Bennetzen J.L."/>
            <person name="Unver T."/>
            <person name="Budak H."/>
            <person name="Gulick P.J."/>
            <person name="Galiba G."/>
            <person name="Kalapos B."/>
            <person name="Nelson D.R."/>
            <person name="Li P."/>
            <person name="You F.M."/>
            <person name="Luo M.C."/>
            <person name="Dvorak J."/>
        </authorList>
    </citation>
    <scope>NUCLEOTIDE SEQUENCE [LARGE SCALE GENOMIC DNA]</scope>
    <source>
        <strain evidence="2">cv. AL8/78</strain>
    </source>
</reference>
<sequence length="290" mass="29869">MDGELACKLGCLVVGGGELLVGAGDEEQLVDDAGEAAADEGADPVHPLVPPLPADEGGAEGDGGVHGRAGEGAADQDVGAHDEADGDGRDGAQAALLGVHGRGVHRVHQPEGHHDLQHHRLPRADAGQPEGAGGEPAGGEAEEEAGGGGAQELGDPVEQAAEEGDVAAHEGAEGHGRVHVPAGDVGAHGHRHEQREGVRYRRRDQAGRGRRAVGAQLAEGHAGALAGEDEDERGDELGERRLEGAHLVHLTVAPHGDPADRHFRSPPSLACSLAREEEETDWPESREMSW</sequence>
<feature type="compositionally biased region" description="Acidic residues" evidence="1">
    <location>
        <begin position="26"/>
        <end position="42"/>
    </location>
</feature>
<protein>
    <submittedName>
        <fullName evidence="2">Uncharacterized protein</fullName>
    </submittedName>
</protein>
<feature type="region of interest" description="Disordered" evidence="1">
    <location>
        <begin position="123"/>
        <end position="290"/>
    </location>
</feature>
<proteinExistence type="predicted"/>
<evidence type="ECO:0000313" key="3">
    <source>
        <dbReference type="Proteomes" id="UP000015105"/>
    </source>
</evidence>
<feature type="compositionally biased region" description="Low complexity" evidence="1">
    <location>
        <begin position="212"/>
        <end position="226"/>
    </location>
</feature>
<evidence type="ECO:0000256" key="1">
    <source>
        <dbReference type="SAM" id="MobiDB-lite"/>
    </source>
</evidence>
<feature type="compositionally biased region" description="Basic and acidic residues" evidence="1">
    <location>
        <begin position="78"/>
        <end position="90"/>
    </location>
</feature>
<organism evidence="2 3">
    <name type="scientific">Aegilops tauschii subsp. strangulata</name>
    <name type="common">Goatgrass</name>
    <dbReference type="NCBI Taxonomy" id="200361"/>
    <lineage>
        <taxon>Eukaryota</taxon>
        <taxon>Viridiplantae</taxon>
        <taxon>Streptophyta</taxon>
        <taxon>Embryophyta</taxon>
        <taxon>Tracheophyta</taxon>
        <taxon>Spermatophyta</taxon>
        <taxon>Magnoliopsida</taxon>
        <taxon>Liliopsida</taxon>
        <taxon>Poales</taxon>
        <taxon>Poaceae</taxon>
        <taxon>BOP clade</taxon>
        <taxon>Pooideae</taxon>
        <taxon>Triticodae</taxon>
        <taxon>Triticeae</taxon>
        <taxon>Triticinae</taxon>
        <taxon>Aegilops</taxon>
    </lineage>
</organism>
<feature type="compositionally biased region" description="Basic and acidic residues" evidence="1">
    <location>
        <begin position="193"/>
        <end position="207"/>
    </location>
</feature>
<feature type="region of interest" description="Disordered" evidence="1">
    <location>
        <begin position="26"/>
        <end position="91"/>
    </location>
</feature>
<reference evidence="3" key="1">
    <citation type="journal article" date="2014" name="Science">
        <title>Ancient hybridizations among the ancestral genomes of bread wheat.</title>
        <authorList>
            <consortium name="International Wheat Genome Sequencing Consortium,"/>
            <person name="Marcussen T."/>
            <person name="Sandve S.R."/>
            <person name="Heier L."/>
            <person name="Spannagl M."/>
            <person name="Pfeifer M."/>
            <person name="Jakobsen K.S."/>
            <person name="Wulff B.B."/>
            <person name="Steuernagel B."/>
            <person name="Mayer K.F."/>
            <person name="Olsen O.A."/>
        </authorList>
    </citation>
    <scope>NUCLEOTIDE SEQUENCE [LARGE SCALE GENOMIC DNA]</scope>
    <source>
        <strain evidence="3">cv. AL8/78</strain>
    </source>
</reference>